<feature type="compositionally biased region" description="Basic residues" evidence="1">
    <location>
        <begin position="278"/>
        <end position="289"/>
    </location>
</feature>
<feature type="compositionally biased region" description="Basic and acidic residues" evidence="1">
    <location>
        <begin position="290"/>
        <end position="300"/>
    </location>
</feature>
<gene>
    <name evidence="2" type="ORF">MOQ_003624</name>
</gene>
<dbReference type="EMBL" id="AHKC01009790">
    <property type="protein sequence ID" value="EKF32521.1"/>
    <property type="molecule type" value="Genomic_DNA"/>
</dbReference>
<accession>K2NCD8</accession>
<dbReference type="AlphaFoldDB" id="K2NCD8"/>
<evidence type="ECO:0000313" key="2">
    <source>
        <dbReference type="EMBL" id="EKF32521.1"/>
    </source>
</evidence>
<protein>
    <submittedName>
        <fullName evidence="2">Uncharacterized protein</fullName>
    </submittedName>
</protein>
<name>K2NCD8_TRYCR</name>
<organism evidence="2 3">
    <name type="scientific">Trypanosoma cruzi marinkellei</name>
    <dbReference type="NCBI Taxonomy" id="85056"/>
    <lineage>
        <taxon>Eukaryota</taxon>
        <taxon>Discoba</taxon>
        <taxon>Euglenozoa</taxon>
        <taxon>Kinetoplastea</taxon>
        <taxon>Metakinetoplastina</taxon>
        <taxon>Trypanosomatida</taxon>
        <taxon>Trypanosomatidae</taxon>
        <taxon>Trypanosoma</taxon>
        <taxon>Schizotrypanum</taxon>
    </lineage>
</organism>
<dbReference type="Proteomes" id="UP000007350">
    <property type="component" value="Unassembled WGS sequence"/>
</dbReference>
<keyword evidence="3" id="KW-1185">Reference proteome</keyword>
<evidence type="ECO:0000256" key="1">
    <source>
        <dbReference type="SAM" id="MobiDB-lite"/>
    </source>
</evidence>
<proteinExistence type="predicted"/>
<dbReference type="OrthoDB" id="272474at2759"/>
<sequence length="760" mass="87760">MRVCVHKSAILPFLFFSFILFLLWENPFLPFDAGLLGGRMRPRSVAPHLLAGVRNPRRCVYAKVVDTVRGHTNDAKNVTSASVSRANGLRPWVWLRLHPVEKWTTLVDLGRRAPSLLEKSFCGAKDVGKEEGTSVSVVARFFRLRERKMDVATPQARLSPLALRRHHLLIHKLPYCLRLRLCLSFLLWVRSLRDVQDTLARLRLPYANTRRVWRSVVADVFPTRMMERFVDSFTTVEVKMDSEINATAEQVPAPHEWNPEQEEGAELDEIRKRKLMRKSAKSSRGRFSRGSRECHGERAGFYRPGRNRKDILLAVQDMKARPSDDDRLARRRARNSFRSFKQSPFVSWARRKTVSSVSPSWSMNDASRSALPSPLAVDHEEDEEYHRNFIRGEGCPLDENGRLESVPIHVAVPPAANLLDLERFCVMAHAAVLSSLFVEGRTVCFTTNHPLLMEYVLFLFEELIEDGWVSVSLCEEPLRPYIPAWATKETVVVLLPSREENSYRLRDLRNMADMILQYAPCSVLVEAVPCDQIRHYTKVLMEEVQKQRASVVTPQTEAHWRVSWVPVSHSTTFSSINKNTNAANDEFQLAVNEILRQFYAVTFIYIPSNCRFTPRQVQDWWWHKLPSSIHIVAVNSHPLDLLYYFPQAPFLRKKIGNSFRYRAVQRVLLGKNVYGGREDPMRHLVHRWLFWRGPSRTGLCSAMALKEKARVLLADQENVQVDDDDDEAVDALKWERTVDYLANPNRFHWIALMAAKLFRV</sequence>
<evidence type="ECO:0000313" key="3">
    <source>
        <dbReference type="Proteomes" id="UP000007350"/>
    </source>
</evidence>
<feature type="region of interest" description="Disordered" evidence="1">
    <location>
        <begin position="278"/>
        <end position="302"/>
    </location>
</feature>
<comment type="caution">
    <text evidence="2">The sequence shown here is derived from an EMBL/GenBank/DDBJ whole genome shotgun (WGS) entry which is preliminary data.</text>
</comment>
<reference evidence="2 3" key="1">
    <citation type="journal article" date="2012" name="BMC Genomics">
        <title>Comparative genomic analysis of human infective Trypanosoma cruzi lineages with the bat-restricted subspecies T. cruzi marinkellei.</title>
        <authorList>
            <person name="Franzen O."/>
            <person name="Talavera-Lopez C."/>
            <person name="Ochaya S."/>
            <person name="Butler C.E."/>
            <person name="Messenger L.A."/>
            <person name="Lewis M.D."/>
            <person name="Llewellyn M.S."/>
            <person name="Marinkelle C.J."/>
            <person name="Tyler K.M."/>
            <person name="Miles M.A."/>
            <person name="Andersson B."/>
        </authorList>
    </citation>
    <scope>NUCLEOTIDE SEQUENCE [LARGE SCALE GENOMIC DNA]</scope>
    <source>
        <strain evidence="2 3">B7</strain>
    </source>
</reference>